<dbReference type="PROSITE" id="PS51741">
    <property type="entry name" value="F_BAR"/>
    <property type="match status" value="1"/>
</dbReference>
<evidence type="ECO:0000256" key="1">
    <source>
        <dbReference type="ARBA" id="ARBA00023054"/>
    </source>
</evidence>
<dbReference type="PANTHER" id="PTHR14166">
    <property type="entry name" value="SLIT-ROBO RHO GTPASE ACTIVATING PROTEIN"/>
    <property type="match status" value="1"/>
</dbReference>
<keyword evidence="1 2" id="KW-0175">Coiled coil</keyword>
<feature type="region of interest" description="Disordered" evidence="3">
    <location>
        <begin position="159"/>
        <end position="193"/>
    </location>
</feature>
<evidence type="ECO:0000256" key="2">
    <source>
        <dbReference type="PROSITE-ProRule" id="PRU01077"/>
    </source>
</evidence>
<accession>A0A8C2RCW1</accession>
<sequence>LSVPRALAHLLPSHPAEMRWQLGEQLRCLELQGELRRELLQELAEFMRRRAEVELEYSRGLDKLVERFSGRGGRLGGSSREHQSFRKEPSLLSPLHCWAVLLQQTRQQSRESTALSEVLGGPLAQRLSYIAEDVGRLVKKAKKTYQVYHTESLSAEAKLREAERQEEKRAGRSATATTTSTESGPLRKGSIKKGGRLVEKRHAKFLEHKLKCTKARNEYLLSLASVNAAVSNYYLRDVMDLMDCCDTGFHLALGQVLRKSRIQASQMQGLGSLEEAVDALDPVGDKAKVLEVHAIAFCPPLRFDYQPHEGDEVAEIRVEMELRDEILPRAQNIQSRLDRQTIETEEVQDGLAQVWGQGPGHTELDGTPTLSPSQVTRKTGRTHPCSWVPSAYSSVALVSYLFCPEGSGITCEPQRPVGLG</sequence>
<name>A0A8C2RCW1_CAPHI</name>
<reference evidence="5" key="1">
    <citation type="submission" date="2025-08" db="UniProtKB">
        <authorList>
            <consortium name="Ensembl"/>
        </authorList>
    </citation>
    <scope>IDENTIFICATION</scope>
</reference>
<proteinExistence type="predicted"/>
<protein>
    <recommendedName>
        <fullName evidence="4">F-BAR domain-containing protein</fullName>
    </recommendedName>
</protein>
<dbReference type="InterPro" id="IPR027267">
    <property type="entry name" value="AH/BAR_dom_sf"/>
</dbReference>
<feature type="compositionally biased region" description="Basic and acidic residues" evidence="3">
    <location>
        <begin position="159"/>
        <end position="170"/>
    </location>
</feature>
<evidence type="ECO:0000256" key="3">
    <source>
        <dbReference type="SAM" id="MobiDB-lite"/>
    </source>
</evidence>
<feature type="domain" description="F-BAR" evidence="4">
    <location>
        <begin position="12"/>
        <end position="291"/>
    </location>
</feature>
<dbReference type="Ensembl" id="ENSCHIT00010038003.1">
    <property type="protein sequence ID" value="ENSCHIP00010026906.1"/>
    <property type="gene ID" value="ENSCHIG00010019968.1"/>
</dbReference>
<feature type="region of interest" description="Disordered" evidence="3">
    <location>
        <begin position="357"/>
        <end position="381"/>
    </location>
</feature>
<evidence type="ECO:0000313" key="5">
    <source>
        <dbReference type="Ensembl" id="ENSCHIP00010026906.1"/>
    </source>
</evidence>
<dbReference type="Pfam" id="PF00611">
    <property type="entry name" value="FCH"/>
    <property type="match status" value="1"/>
</dbReference>
<evidence type="ECO:0000259" key="4">
    <source>
        <dbReference type="PROSITE" id="PS51741"/>
    </source>
</evidence>
<dbReference type="InterPro" id="IPR031160">
    <property type="entry name" value="F_BAR_dom"/>
</dbReference>
<dbReference type="AlphaFoldDB" id="A0A8C2RCW1"/>
<dbReference type="Gene3D" id="1.20.1270.60">
    <property type="entry name" value="Arfaptin homology (AH) domain/BAR domain"/>
    <property type="match status" value="1"/>
</dbReference>
<dbReference type="InterPro" id="IPR001060">
    <property type="entry name" value="FCH_dom"/>
</dbReference>
<feature type="compositionally biased region" description="Polar residues" evidence="3">
    <location>
        <begin position="368"/>
        <end position="377"/>
    </location>
</feature>
<organism evidence="5">
    <name type="scientific">Capra hircus</name>
    <name type="common">Goat</name>
    <dbReference type="NCBI Taxonomy" id="9925"/>
    <lineage>
        <taxon>Eukaryota</taxon>
        <taxon>Metazoa</taxon>
        <taxon>Chordata</taxon>
        <taxon>Craniata</taxon>
        <taxon>Vertebrata</taxon>
        <taxon>Euteleostomi</taxon>
        <taxon>Mammalia</taxon>
        <taxon>Eutheria</taxon>
        <taxon>Laurasiatheria</taxon>
        <taxon>Artiodactyla</taxon>
        <taxon>Ruminantia</taxon>
        <taxon>Pecora</taxon>
        <taxon>Bovidae</taxon>
        <taxon>Caprinae</taxon>
        <taxon>Capra</taxon>
    </lineage>
</organism>
<dbReference type="SMART" id="SM00055">
    <property type="entry name" value="FCH"/>
    <property type="match status" value="1"/>
</dbReference>
<dbReference type="InterPro" id="IPR051627">
    <property type="entry name" value="SLIT-ROBO_RhoGAP"/>
</dbReference>
<dbReference type="SUPFAM" id="SSF103657">
    <property type="entry name" value="BAR/IMD domain-like"/>
    <property type="match status" value="1"/>
</dbReference>